<dbReference type="KEGG" id="lto:RGQ30_23320"/>
<organism evidence="6 7">
    <name type="scientific">Limnobacter thiooxidans</name>
    <dbReference type="NCBI Taxonomy" id="131080"/>
    <lineage>
        <taxon>Bacteria</taxon>
        <taxon>Pseudomonadati</taxon>
        <taxon>Pseudomonadota</taxon>
        <taxon>Betaproteobacteria</taxon>
        <taxon>Burkholderiales</taxon>
        <taxon>Burkholderiaceae</taxon>
        <taxon>Limnobacter</taxon>
    </lineage>
</organism>
<evidence type="ECO:0000259" key="5">
    <source>
        <dbReference type="PROSITE" id="PS50110"/>
    </source>
</evidence>
<feature type="modified residue" description="4-aspartylphosphate" evidence="3">
    <location>
        <position position="54"/>
    </location>
</feature>
<dbReference type="Gene3D" id="3.40.50.2300">
    <property type="match status" value="1"/>
</dbReference>
<dbReference type="CDD" id="cd17535">
    <property type="entry name" value="REC_NarL-like"/>
    <property type="match status" value="1"/>
</dbReference>
<keyword evidence="7" id="KW-1185">Reference proteome</keyword>
<evidence type="ECO:0000259" key="4">
    <source>
        <dbReference type="PROSITE" id="PS50043"/>
    </source>
</evidence>
<keyword evidence="2" id="KW-0238">DNA-binding</keyword>
<dbReference type="CDD" id="cd06170">
    <property type="entry name" value="LuxR_C_like"/>
    <property type="match status" value="1"/>
</dbReference>
<gene>
    <name evidence="6" type="ORF">RGQ30_23320</name>
</gene>
<evidence type="ECO:0000256" key="2">
    <source>
        <dbReference type="ARBA" id="ARBA00023125"/>
    </source>
</evidence>
<dbReference type="EMBL" id="AP028947">
    <property type="protein sequence ID" value="BET26831.1"/>
    <property type="molecule type" value="Genomic_DNA"/>
</dbReference>
<dbReference type="SMART" id="SM00421">
    <property type="entry name" value="HTH_LUXR"/>
    <property type="match status" value="1"/>
</dbReference>
<dbReference type="InterPro" id="IPR001789">
    <property type="entry name" value="Sig_transdc_resp-reg_receiver"/>
</dbReference>
<dbReference type="PANTHER" id="PTHR43214:SF43">
    <property type="entry name" value="TWO-COMPONENT RESPONSE REGULATOR"/>
    <property type="match status" value="1"/>
</dbReference>
<dbReference type="AlphaFoldDB" id="A0AA86MEB1"/>
<dbReference type="RefSeq" id="WP_130555735.1">
    <property type="nucleotide sequence ID" value="NZ_AP028947.1"/>
</dbReference>
<dbReference type="GO" id="GO:0006355">
    <property type="term" value="P:regulation of DNA-templated transcription"/>
    <property type="evidence" value="ECO:0007669"/>
    <property type="project" value="InterPro"/>
</dbReference>
<dbReference type="InterPro" id="IPR058245">
    <property type="entry name" value="NreC/VraR/RcsB-like_REC"/>
</dbReference>
<dbReference type="InterPro" id="IPR011006">
    <property type="entry name" value="CheY-like_superfamily"/>
</dbReference>
<dbReference type="InterPro" id="IPR000792">
    <property type="entry name" value="Tscrpt_reg_LuxR_C"/>
</dbReference>
<protein>
    <submittedName>
        <fullName evidence="6">Response regulator transcription factor</fullName>
    </submittedName>
</protein>
<feature type="domain" description="Response regulatory" evidence="5">
    <location>
        <begin position="2"/>
        <end position="119"/>
    </location>
</feature>
<keyword evidence="1 3" id="KW-0597">Phosphoprotein</keyword>
<dbReference type="SMART" id="SM00448">
    <property type="entry name" value="REC"/>
    <property type="match status" value="1"/>
</dbReference>
<dbReference type="InterPro" id="IPR016032">
    <property type="entry name" value="Sig_transdc_resp-reg_C-effctor"/>
</dbReference>
<dbReference type="GO" id="GO:0000160">
    <property type="term" value="P:phosphorelay signal transduction system"/>
    <property type="evidence" value="ECO:0007669"/>
    <property type="project" value="InterPro"/>
</dbReference>
<evidence type="ECO:0000313" key="7">
    <source>
        <dbReference type="Proteomes" id="UP001329151"/>
    </source>
</evidence>
<dbReference type="PRINTS" id="PR00038">
    <property type="entry name" value="HTHLUXR"/>
</dbReference>
<dbReference type="SUPFAM" id="SSF52172">
    <property type="entry name" value="CheY-like"/>
    <property type="match status" value="1"/>
</dbReference>
<evidence type="ECO:0000256" key="3">
    <source>
        <dbReference type="PROSITE-ProRule" id="PRU00169"/>
    </source>
</evidence>
<dbReference type="InterPro" id="IPR039420">
    <property type="entry name" value="WalR-like"/>
</dbReference>
<dbReference type="GO" id="GO:0003677">
    <property type="term" value="F:DNA binding"/>
    <property type="evidence" value="ECO:0007669"/>
    <property type="project" value="UniProtKB-KW"/>
</dbReference>
<evidence type="ECO:0000313" key="6">
    <source>
        <dbReference type="EMBL" id="BET26831.1"/>
    </source>
</evidence>
<dbReference type="Pfam" id="PF00196">
    <property type="entry name" value="GerE"/>
    <property type="match status" value="1"/>
</dbReference>
<dbReference type="PROSITE" id="PS50043">
    <property type="entry name" value="HTH_LUXR_2"/>
    <property type="match status" value="1"/>
</dbReference>
<dbReference type="Pfam" id="PF00072">
    <property type="entry name" value="Response_reg"/>
    <property type="match status" value="1"/>
</dbReference>
<accession>A0AA86MEB1</accession>
<reference evidence="6 7" key="1">
    <citation type="submission" date="2023-10" db="EMBL/GenBank/DDBJ databases">
        <title>Complete Genome Sequence of Limnobacter thiooxidans CS-K2T, Isolated from freshwater lake sediments in Bavaria, Germany.</title>
        <authorList>
            <person name="Naruki M."/>
            <person name="Watanabe A."/>
            <person name="Warashina T."/>
            <person name="Morita T."/>
            <person name="Arakawa K."/>
        </authorList>
    </citation>
    <scope>NUCLEOTIDE SEQUENCE [LARGE SCALE GENOMIC DNA]</scope>
    <source>
        <strain evidence="6 7">CS-K2</strain>
    </source>
</reference>
<dbReference type="PROSITE" id="PS50110">
    <property type="entry name" value="RESPONSE_REGULATORY"/>
    <property type="match status" value="1"/>
</dbReference>
<sequence length="225" mass="25025">MNYLIVDDHPLIRQSYSQIINQISNGHARIDHADNAASAWMKWIETRHELVVLDINLPDISGLDLATKILRRQADTRVMFFSMHDELGLVNRAMKLGASAYVSKSAEPEEFARAIQAISEGKHYIEHRLATNLICSRDSKNNTALDMLSGRESEIFLMIAKGYSSRQVGELLNLSAKTVANNLSIIKQKLNVDTTAAMAHLAVSLQLIEVYQPTGQPVQPSKLAS</sequence>
<dbReference type="Proteomes" id="UP001329151">
    <property type="component" value="Chromosome"/>
</dbReference>
<evidence type="ECO:0000256" key="1">
    <source>
        <dbReference type="ARBA" id="ARBA00022553"/>
    </source>
</evidence>
<dbReference type="SUPFAM" id="SSF46894">
    <property type="entry name" value="C-terminal effector domain of the bipartite response regulators"/>
    <property type="match status" value="1"/>
</dbReference>
<proteinExistence type="predicted"/>
<name>A0AA86MEB1_9BURK</name>
<dbReference type="PANTHER" id="PTHR43214">
    <property type="entry name" value="TWO-COMPONENT RESPONSE REGULATOR"/>
    <property type="match status" value="1"/>
</dbReference>
<feature type="domain" description="HTH luxR-type" evidence="4">
    <location>
        <begin position="141"/>
        <end position="206"/>
    </location>
</feature>